<feature type="non-terminal residue" evidence="1">
    <location>
        <position position="53"/>
    </location>
</feature>
<accession>X1TC55</accession>
<sequence>MRALRVFYRKSDSQIVWQHETRSPERIPALCPTSIDDDLVAMPENMPDGETPL</sequence>
<name>X1TC55_9ZZZZ</name>
<organism evidence="1">
    <name type="scientific">marine sediment metagenome</name>
    <dbReference type="NCBI Taxonomy" id="412755"/>
    <lineage>
        <taxon>unclassified sequences</taxon>
        <taxon>metagenomes</taxon>
        <taxon>ecological metagenomes</taxon>
    </lineage>
</organism>
<dbReference type="EMBL" id="BARW01033955">
    <property type="protein sequence ID" value="GAJ02839.1"/>
    <property type="molecule type" value="Genomic_DNA"/>
</dbReference>
<gene>
    <name evidence="1" type="ORF">S12H4_53351</name>
</gene>
<proteinExistence type="predicted"/>
<protein>
    <submittedName>
        <fullName evidence="1">Uncharacterized protein</fullName>
    </submittedName>
</protein>
<reference evidence="1" key="1">
    <citation type="journal article" date="2014" name="Front. Microbiol.">
        <title>High frequency of phylogenetically diverse reductive dehalogenase-homologous genes in deep subseafloor sedimentary metagenomes.</title>
        <authorList>
            <person name="Kawai M."/>
            <person name="Futagami T."/>
            <person name="Toyoda A."/>
            <person name="Takaki Y."/>
            <person name="Nishi S."/>
            <person name="Hori S."/>
            <person name="Arai W."/>
            <person name="Tsubouchi T."/>
            <person name="Morono Y."/>
            <person name="Uchiyama I."/>
            <person name="Ito T."/>
            <person name="Fujiyama A."/>
            <person name="Inagaki F."/>
            <person name="Takami H."/>
        </authorList>
    </citation>
    <scope>NUCLEOTIDE SEQUENCE</scope>
    <source>
        <strain evidence="1">Expedition CK06-06</strain>
    </source>
</reference>
<dbReference type="AlphaFoldDB" id="X1TC55"/>
<comment type="caution">
    <text evidence="1">The sequence shown here is derived from an EMBL/GenBank/DDBJ whole genome shotgun (WGS) entry which is preliminary data.</text>
</comment>
<evidence type="ECO:0000313" key="1">
    <source>
        <dbReference type="EMBL" id="GAJ02839.1"/>
    </source>
</evidence>